<accession>A0ABV9I2W5</accession>
<dbReference type="Proteomes" id="UP001596043">
    <property type="component" value="Unassembled WGS sequence"/>
</dbReference>
<sequence length="250" mass="29413">MRFFSILYIIFIPFLSAQSNDYGKPVQDPSIILKNFQNFWKYQNTYIQLSNNFIGLDASSNGINKGEFLRQLTTGNYLPLRLHSNSSIYYKLLKVPHWEVIDIRNTTINLAKKELWNYSLENQFFPEFSAEDLNGNCYSNESLKGKIVILKFWFIGCQQCIQEMPSLNQLLTSYKDREDIIFLSMALDQNDALRNFLEKRKFDFPVIGNQKDFLKRKLQINMYPTHIIIDKEGKIVKVVNSYEELEKALK</sequence>
<dbReference type="InterPro" id="IPR036249">
    <property type="entry name" value="Thioredoxin-like_sf"/>
</dbReference>
<dbReference type="PANTHER" id="PTHR42852:SF17">
    <property type="entry name" value="THIOREDOXIN-LIKE PROTEIN HI_1115"/>
    <property type="match status" value="1"/>
</dbReference>
<evidence type="ECO:0000313" key="2">
    <source>
        <dbReference type="EMBL" id="MFC4636046.1"/>
    </source>
</evidence>
<name>A0ABV9I2W5_9FLAO</name>
<evidence type="ECO:0000313" key="3">
    <source>
        <dbReference type="Proteomes" id="UP001596043"/>
    </source>
</evidence>
<feature type="domain" description="Thioredoxin" evidence="1">
    <location>
        <begin position="119"/>
        <end position="250"/>
    </location>
</feature>
<protein>
    <submittedName>
        <fullName evidence="2">TlpA family protein disulfide reductase</fullName>
    </submittedName>
</protein>
<dbReference type="RefSeq" id="WP_379981862.1">
    <property type="nucleotide sequence ID" value="NZ_JBHSFV010000014.1"/>
</dbReference>
<dbReference type="SUPFAM" id="SSF52833">
    <property type="entry name" value="Thioredoxin-like"/>
    <property type="match status" value="1"/>
</dbReference>
<dbReference type="InterPro" id="IPR013766">
    <property type="entry name" value="Thioredoxin_domain"/>
</dbReference>
<reference evidence="3" key="1">
    <citation type="journal article" date="2019" name="Int. J. Syst. Evol. Microbiol.">
        <title>The Global Catalogue of Microorganisms (GCM) 10K type strain sequencing project: providing services to taxonomists for standard genome sequencing and annotation.</title>
        <authorList>
            <consortium name="The Broad Institute Genomics Platform"/>
            <consortium name="The Broad Institute Genome Sequencing Center for Infectious Disease"/>
            <person name="Wu L."/>
            <person name="Ma J."/>
        </authorList>
    </citation>
    <scope>NUCLEOTIDE SEQUENCE [LARGE SCALE GENOMIC DNA]</scope>
    <source>
        <strain evidence="3">YJ-61-S</strain>
    </source>
</reference>
<dbReference type="PANTHER" id="PTHR42852">
    <property type="entry name" value="THIOL:DISULFIDE INTERCHANGE PROTEIN DSBE"/>
    <property type="match status" value="1"/>
</dbReference>
<proteinExistence type="predicted"/>
<dbReference type="Pfam" id="PF00578">
    <property type="entry name" value="AhpC-TSA"/>
    <property type="match status" value="1"/>
</dbReference>
<dbReference type="Gene3D" id="3.40.30.10">
    <property type="entry name" value="Glutaredoxin"/>
    <property type="match status" value="1"/>
</dbReference>
<gene>
    <name evidence="2" type="ORF">ACFO3O_19205</name>
</gene>
<dbReference type="InterPro" id="IPR000866">
    <property type="entry name" value="AhpC/TSA"/>
</dbReference>
<dbReference type="EMBL" id="JBHSFV010000014">
    <property type="protein sequence ID" value="MFC4636046.1"/>
    <property type="molecule type" value="Genomic_DNA"/>
</dbReference>
<dbReference type="InterPro" id="IPR050553">
    <property type="entry name" value="Thioredoxin_ResA/DsbE_sf"/>
</dbReference>
<keyword evidence="3" id="KW-1185">Reference proteome</keyword>
<evidence type="ECO:0000259" key="1">
    <source>
        <dbReference type="PROSITE" id="PS51352"/>
    </source>
</evidence>
<dbReference type="CDD" id="cd02966">
    <property type="entry name" value="TlpA_like_family"/>
    <property type="match status" value="1"/>
</dbReference>
<organism evidence="2 3">
    <name type="scientific">Dokdonia ponticola</name>
    <dbReference type="NCBI Taxonomy" id="2041041"/>
    <lineage>
        <taxon>Bacteria</taxon>
        <taxon>Pseudomonadati</taxon>
        <taxon>Bacteroidota</taxon>
        <taxon>Flavobacteriia</taxon>
        <taxon>Flavobacteriales</taxon>
        <taxon>Flavobacteriaceae</taxon>
        <taxon>Dokdonia</taxon>
    </lineage>
</organism>
<dbReference type="PROSITE" id="PS51352">
    <property type="entry name" value="THIOREDOXIN_2"/>
    <property type="match status" value="1"/>
</dbReference>
<comment type="caution">
    <text evidence="2">The sequence shown here is derived from an EMBL/GenBank/DDBJ whole genome shotgun (WGS) entry which is preliminary data.</text>
</comment>